<evidence type="ECO:0000313" key="3">
    <source>
        <dbReference type="EMBL" id="KAK3378652.1"/>
    </source>
</evidence>
<protein>
    <submittedName>
        <fullName evidence="3">Heterokaryon incompatibility protein-domain-containing protein</fullName>
    </submittedName>
</protein>
<reference evidence="3" key="2">
    <citation type="submission" date="2023-06" db="EMBL/GenBank/DDBJ databases">
        <authorList>
            <consortium name="Lawrence Berkeley National Laboratory"/>
            <person name="Haridas S."/>
            <person name="Hensen N."/>
            <person name="Bonometti L."/>
            <person name="Westerberg I."/>
            <person name="Brannstrom I.O."/>
            <person name="Guillou S."/>
            <person name="Cros-Aarteil S."/>
            <person name="Calhoun S."/>
            <person name="Kuo A."/>
            <person name="Mondo S."/>
            <person name="Pangilinan J."/>
            <person name="Riley R."/>
            <person name="Labutti K."/>
            <person name="Andreopoulos B."/>
            <person name="Lipzen A."/>
            <person name="Chen C."/>
            <person name="Yanf M."/>
            <person name="Daum C."/>
            <person name="Ng V."/>
            <person name="Clum A."/>
            <person name="Steindorff A."/>
            <person name="Ohm R."/>
            <person name="Martin F."/>
            <person name="Silar P."/>
            <person name="Natvig D."/>
            <person name="Lalanne C."/>
            <person name="Gautier V."/>
            <person name="Ament-Velasquez S.L."/>
            <person name="Kruys A."/>
            <person name="Hutchinson M.I."/>
            <person name="Powell A.J."/>
            <person name="Barry K."/>
            <person name="Miller A.N."/>
            <person name="Grigoriev I.V."/>
            <person name="Debuchy R."/>
            <person name="Gladieux P."/>
            <person name="Thoren M.H."/>
            <person name="Johannesson H."/>
        </authorList>
    </citation>
    <scope>NUCLEOTIDE SEQUENCE</scope>
    <source>
        <strain evidence="3">CBS 958.72</strain>
    </source>
</reference>
<evidence type="ECO:0000259" key="2">
    <source>
        <dbReference type="Pfam" id="PF06985"/>
    </source>
</evidence>
<evidence type="ECO:0000256" key="1">
    <source>
        <dbReference type="SAM" id="MobiDB-lite"/>
    </source>
</evidence>
<feature type="domain" description="Heterokaryon incompatibility" evidence="2">
    <location>
        <begin position="278"/>
        <end position="452"/>
    </location>
</feature>
<dbReference type="Proteomes" id="UP001287356">
    <property type="component" value="Unassembled WGS sequence"/>
</dbReference>
<comment type="caution">
    <text evidence="3">The sequence shown here is derived from an EMBL/GenBank/DDBJ whole genome shotgun (WGS) entry which is preliminary data.</text>
</comment>
<keyword evidence="4" id="KW-1185">Reference proteome</keyword>
<dbReference type="AlphaFoldDB" id="A0AAE0KM12"/>
<gene>
    <name evidence="3" type="ORF">B0T24DRAFT_136285</name>
</gene>
<organism evidence="3 4">
    <name type="scientific">Lasiosphaeria ovina</name>
    <dbReference type="NCBI Taxonomy" id="92902"/>
    <lineage>
        <taxon>Eukaryota</taxon>
        <taxon>Fungi</taxon>
        <taxon>Dikarya</taxon>
        <taxon>Ascomycota</taxon>
        <taxon>Pezizomycotina</taxon>
        <taxon>Sordariomycetes</taxon>
        <taxon>Sordariomycetidae</taxon>
        <taxon>Sordariales</taxon>
        <taxon>Lasiosphaeriaceae</taxon>
        <taxon>Lasiosphaeria</taxon>
    </lineage>
</organism>
<dbReference type="PANTHER" id="PTHR33112">
    <property type="entry name" value="DOMAIN PROTEIN, PUTATIVE-RELATED"/>
    <property type="match status" value="1"/>
</dbReference>
<reference evidence="3" key="1">
    <citation type="journal article" date="2023" name="Mol. Phylogenet. Evol.">
        <title>Genome-scale phylogeny and comparative genomics of the fungal order Sordariales.</title>
        <authorList>
            <person name="Hensen N."/>
            <person name="Bonometti L."/>
            <person name="Westerberg I."/>
            <person name="Brannstrom I.O."/>
            <person name="Guillou S."/>
            <person name="Cros-Aarteil S."/>
            <person name="Calhoun S."/>
            <person name="Haridas S."/>
            <person name="Kuo A."/>
            <person name="Mondo S."/>
            <person name="Pangilinan J."/>
            <person name="Riley R."/>
            <person name="LaButti K."/>
            <person name="Andreopoulos B."/>
            <person name="Lipzen A."/>
            <person name="Chen C."/>
            <person name="Yan M."/>
            <person name="Daum C."/>
            <person name="Ng V."/>
            <person name="Clum A."/>
            <person name="Steindorff A."/>
            <person name="Ohm R.A."/>
            <person name="Martin F."/>
            <person name="Silar P."/>
            <person name="Natvig D.O."/>
            <person name="Lalanne C."/>
            <person name="Gautier V."/>
            <person name="Ament-Velasquez S.L."/>
            <person name="Kruys A."/>
            <person name="Hutchinson M.I."/>
            <person name="Powell A.J."/>
            <person name="Barry K."/>
            <person name="Miller A.N."/>
            <person name="Grigoriev I.V."/>
            <person name="Debuchy R."/>
            <person name="Gladieux P."/>
            <person name="Hiltunen Thoren M."/>
            <person name="Johannesson H."/>
        </authorList>
    </citation>
    <scope>NUCLEOTIDE SEQUENCE</scope>
    <source>
        <strain evidence="3">CBS 958.72</strain>
    </source>
</reference>
<dbReference type="PANTHER" id="PTHR33112:SF9">
    <property type="entry name" value="HETEROKARYON INCOMPATIBILITY DOMAIN-CONTAINING PROTEIN"/>
    <property type="match status" value="1"/>
</dbReference>
<proteinExistence type="predicted"/>
<evidence type="ECO:0000313" key="4">
    <source>
        <dbReference type="Proteomes" id="UP001287356"/>
    </source>
</evidence>
<dbReference type="EMBL" id="JAULSN010000002">
    <property type="protein sequence ID" value="KAK3378652.1"/>
    <property type="molecule type" value="Genomic_DNA"/>
</dbReference>
<accession>A0AAE0KM12</accession>
<name>A0AAE0KM12_9PEZI</name>
<sequence>MALTSTLCPCCLSIFSQPLPEYQGYTGHIDSPGYVYRSSRTRLGQSACPLCIQIWEFVQRKEQDHGSLPVPIRSDEEDNGSDEIEVRLAHIGGPLGSGPTPLAAPDPRCSPEEVRFWQSDGEPNEENWYGVKIWIASERYPYDLNDRFDFAADYGTPAALHLSSRPRPATLDAAFDIIKQWMQQCDSQHVSCAPGRHGAGSLLQQQDCSGPPQATEHEHSEAIILPPKRLLCLPRSNNGGRGGSRGASQYPDGDRSNDDTIRLIDTTKAYPPQNSYRYLALSYCWGPDPSAQLKTTKANLSDHLSNIPVASLPAAIREAVIATRRLGVDYLWVDALCIVQDDAADRDGEIARMGTIYAGAYCTLSASGAAHCDNGFLEKFMDEYKDCEFFEVPSYFGARGDDRKNLQKVTGVKMSPLGGRNAWGGATDDWTRRNLLHRGYEVLHTRGWTFQETFLSPRLLVWSAVQPYWICREAFWSCGDPQPDEYLQQVGLTEWLELRNDVSGGPPCVDQNSYDAATDSPVRAWPWAAVVQGFSLRRLTFLGDKTLALHAVREAFSKEIGREGDYAVGLFRSNASVDLLWHTSYGAEPATRLSEFPSWSWMSFDGAVGYHQKYSGTREEHVEKHVDFAIVEWPQCDQFGRILADAAKGSTNKLKLAGLAKEVAIPHRFWKDGRASAQDMPCSAIHVLQLGTDEEEADDDMVGHITFDEYRMPSSNDDFDNSPPSRYKPFECLLVAMEKRSGDDDEEGNGQYKGCFGIVIAPTATAAGDSQRVGFFKGHRNSVDYFQDAVKKEYTFV</sequence>
<dbReference type="Pfam" id="PF06985">
    <property type="entry name" value="HET"/>
    <property type="match status" value="1"/>
</dbReference>
<feature type="region of interest" description="Disordered" evidence="1">
    <location>
        <begin position="235"/>
        <end position="259"/>
    </location>
</feature>
<dbReference type="InterPro" id="IPR010730">
    <property type="entry name" value="HET"/>
</dbReference>